<dbReference type="InParanoid" id="M4BV64"/>
<reference evidence="1" key="2">
    <citation type="submission" date="2015-06" db="UniProtKB">
        <authorList>
            <consortium name="EnsemblProtists"/>
        </authorList>
    </citation>
    <scope>IDENTIFICATION</scope>
    <source>
        <strain evidence="1">Emoy2</strain>
    </source>
</reference>
<protein>
    <submittedName>
        <fullName evidence="1">Uncharacterized protein</fullName>
    </submittedName>
</protein>
<dbReference type="HOGENOM" id="CLU_2077597_0_0_1"/>
<dbReference type="AlphaFoldDB" id="M4BV64"/>
<sequence length="118" mass="13740">MTYRALVENTLTTGTCHYVRVSIHPNLQMHTGTTQTHSSRYPFNRFANQFVRCRSHVSSANDSTFDSSVSRAQSVYYLEGFRPAWILVSESSTPFHYLVRFCLNRDTEEEEQQQQPQQ</sequence>
<organism evidence="1 2">
    <name type="scientific">Hyaloperonospora arabidopsidis (strain Emoy2)</name>
    <name type="common">Downy mildew agent</name>
    <name type="synonym">Peronospora arabidopsidis</name>
    <dbReference type="NCBI Taxonomy" id="559515"/>
    <lineage>
        <taxon>Eukaryota</taxon>
        <taxon>Sar</taxon>
        <taxon>Stramenopiles</taxon>
        <taxon>Oomycota</taxon>
        <taxon>Peronosporomycetes</taxon>
        <taxon>Peronosporales</taxon>
        <taxon>Peronosporaceae</taxon>
        <taxon>Hyaloperonospora</taxon>
    </lineage>
</organism>
<dbReference type="VEuPathDB" id="FungiDB:HpaG810405"/>
<evidence type="ECO:0000313" key="1">
    <source>
        <dbReference type="EnsemblProtists" id="HpaP810405"/>
    </source>
</evidence>
<dbReference type="Proteomes" id="UP000011713">
    <property type="component" value="Unassembled WGS sequence"/>
</dbReference>
<evidence type="ECO:0000313" key="2">
    <source>
        <dbReference type="Proteomes" id="UP000011713"/>
    </source>
</evidence>
<accession>M4BV64</accession>
<dbReference type="EnsemblProtists" id="HpaT810405">
    <property type="protein sequence ID" value="HpaP810405"/>
    <property type="gene ID" value="HpaG810405"/>
</dbReference>
<dbReference type="EMBL" id="JH597967">
    <property type="status" value="NOT_ANNOTATED_CDS"/>
    <property type="molecule type" value="Genomic_DNA"/>
</dbReference>
<keyword evidence="2" id="KW-1185">Reference proteome</keyword>
<name>M4BV64_HYAAE</name>
<reference evidence="2" key="1">
    <citation type="journal article" date="2010" name="Science">
        <title>Signatures of adaptation to obligate biotrophy in the Hyaloperonospora arabidopsidis genome.</title>
        <authorList>
            <person name="Baxter L."/>
            <person name="Tripathy S."/>
            <person name="Ishaque N."/>
            <person name="Boot N."/>
            <person name="Cabral A."/>
            <person name="Kemen E."/>
            <person name="Thines M."/>
            <person name="Ah-Fong A."/>
            <person name="Anderson R."/>
            <person name="Badejoko W."/>
            <person name="Bittner-Eddy P."/>
            <person name="Boore J.L."/>
            <person name="Chibucos M.C."/>
            <person name="Coates M."/>
            <person name="Dehal P."/>
            <person name="Delehaunty K."/>
            <person name="Dong S."/>
            <person name="Downton P."/>
            <person name="Dumas B."/>
            <person name="Fabro G."/>
            <person name="Fronick C."/>
            <person name="Fuerstenberg S.I."/>
            <person name="Fulton L."/>
            <person name="Gaulin E."/>
            <person name="Govers F."/>
            <person name="Hughes L."/>
            <person name="Humphray S."/>
            <person name="Jiang R.H."/>
            <person name="Judelson H."/>
            <person name="Kamoun S."/>
            <person name="Kyung K."/>
            <person name="Meijer H."/>
            <person name="Minx P."/>
            <person name="Morris P."/>
            <person name="Nelson J."/>
            <person name="Phuntumart V."/>
            <person name="Qutob D."/>
            <person name="Rehmany A."/>
            <person name="Rougon-Cardoso A."/>
            <person name="Ryden P."/>
            <person name="Torto-Alalibo T."/>
            <person name="Studholme D."/>
            <person name="Wang Y."/>
            <person name="Win J."/>
            <person name="Wood J."/>
            <person name="Clifton S.W."/>
            <person name="Rogers J."/>
            <person name="Van den Ackerveken G."/>
            <person name="Jones J.D."/>
            <person name="McDowell J.M."/>
            <person name="Beynon J."/>
            <person name="Tyler B.M."/>
        </authorList>
    </citation>
    <scope>NUCLEOTIDE SEQUENCE [LARGE SCALE GENOMIC DNA]</scope>
    <source>
        <strain evidence="2">Emoy2</strain>
    </source>
</reference>
<proteinExistence type="predicted"/>